<proteinExistence type="predicted"/>
<dbReference type="EMBL" id="VOIH02000008">
    <property type="protein sequence ID" value="KAF3439586.1"/>
    <property type="molecule type" value="Genomic_DNA"/>
</dbReference>
<evidence type="ECO:0000313" key="1">
    <source>
        <dbReference type="EMBL" id="KAF3439586.1"/>
    </source>
</evidence>
<dbReference type="AlphaFoldDB" id="A0A8K0GVQ7"/>
<evidence type="ECO:0008006" key="3">
    <source>
        <dbReference type="Google" id="ProtNLM"/>
    </source>
</evidence>
<keyword evidence="2" id="KW-1185">Reference proteome</keyword>
<dbReference type="PANTHER" id="PTHR32094:SF5">
    <property type="entry name" value="FANCONI ANEMIA GROUP E PROTEIN"/>
    <property type="match status" value="1"/>
</dbReference>
<comment type="caution">
    <text evidence="1">The sequence shown here is derived from an EMBL/GenBank/DDBJ whole genome shotgun (WGS) entry which is preliminary data.</text>
</comment>
<dbReference type="PANTHER" id="PTHR32094">
    <property type="entry name" value="FANCONI ANEMIA GROUP E PROTEIN"/>
    <property type="match status" value="1"/>
</dbReference>
<dbReference type="GO" id="GO:0036297">
    <property type="term" value="P:interstrand cross-link repair"/>
    <property type="evidence" value="ECO:0007669"/>
    <property type="project" value="InterPro"/>
</dbReference>
<dbReference type="OrthoDB" id="2449818at2759"/>
<dbReference type="Proteomes" id="UP000796880">
    <property type="component" value="Unassembled WGS sequence"/>
</dbReference>
<sequence>MEAWVPLFDIFLNSPTPESEASLWLNQSFSSSSSAKSPITTASFVSLLMRPFDAIVADGSSSSSSSSSYSSSPPSTRRVMFIQTLPDMVQTRILLFLAVECQRFCQRDLCRLARDVLGGGEELDFWVERAARNLLDAVSDSNYEWISHLSLDSGQGKREQDEFDSVPVWLRDAAVDSDSLPWLPISPEDLNSEALYGNFGHKEETFGQVGEDIEEDVDEVEDHIEIDRPTNDPVGPEIQNKAASLKSQILSFESTSKTVSLANEIRQLCMEKGVDAFAVLSLIEPWLVEDETASILISHLSTGNEEELTWPSQVLCSIILPKFLALEEPVSRVLLTATIEYCKLHQKAAVYALLFPLILRGDGINNSICDVITRIVKECLHPAHVSAFCQKLLCGGKDERRVVCLPCHRSLLSDEMVWSESLFNLFQSILNQNVCLTQDSVDHIVYQVQQSAQTFSKSLRFGNFLLCLVTKCSPLLKCHKLILNEAVEKTNTLVTKSILSKLFSL</sequence>
<evidence type="ECO:0000313" key="2">
    <source>
        <dbReference type="Proteomes" id="UP000796880"/>
    </source>
</evidence>
<organism evidence="1 2">
    <name type="scientific">Rhamnella rubrinervis</name>
    <dbReference type="NCBI Taxonomy" id="2594499"/>
    <lineage>
        <taxon>Eukaryota</taxon>
        <taxon>Viridiplantae</taxon>
        <taxon>Streptophyta</taxon>
        <taxon>Embryophyta</taxon>
        <taxon>Tracheophyta</taxon>
        <taxon>Spermatophyta</taxon>
        <taxon>Magnoliopsida</taxon>
        <taxon>eudicotyledons</taxon>
        <taxon>Gunneridae</taxon>
        <taxon>Pentapetalae</taxon>
        <taxon>rosids</taxon>
        <taxon>fabids</taxon>
        <taxon>Rosales</taxon>
        <taxon>Rhamnaceae</taxon>
        <taxon>rhamnoid group</taxon>
        <taxon>Rhamneae</taxon>
        <taxon>Rhamnella</taxon>
    </lineage>
</organism>
<accession>A0A8K0GVQ7</accession>
<reference evidence="1" key="1">
    <citation type="submission" date="2020-03" db="EMBL/GenBank/DDBJ databases">
        <title>A high-quality chromosome-level genome assembly of a woody plant with both climbing and erect habits, Rhamnella rubrinervis.</title>
        <authorList>
            <person name="Lu Z."/>
            <person name="Yang Y."/>
            <person name="Zhu X."/>
            <person name="Sun Y."/>
        </authorList>
    </citation>
    <scope>NUCLEOTIDE SEQUENCE</scope>
    <source>
        <strain evidence="1">BYM</strain>
        <tissue evidence="1">Leaf</tissue>
    </source>
</reference>
<dbReference type="InterPro" id="IPR039685">
    <property type="entry name" value="FANCE"/>
</dbReference>
<dbReference type="GO" id="GO:0043240">
    <property type="term" value="C:Fanconi anaemia nuclear complex"/>
    <property type="evidence" value="ECO:0007669"/>
    <property type="project" value="InterPro"/>
</dbReference>
<name>A0A8K0GVQ7_9ROSA</name>
<protein>
    <recommendedName>
        <fullName evidence="3">Fanconi Anaemia group E protein C-terminal domain-containing protein</fullName>
    </recommendedName>
</protein>
<dbReference type="Gene3D" id="1.25.40.480">
    <property type="match status" value="1"/>
</dbReference>
<gene>
    <name evidence="1" type="ORF">FNV43_RR17864</name>
</gene>